<evidence type="ECO:0000313" key="3">
    <source>
        <dbReference type="WBParaSite" id="PSU_v2.g5520.t1"/>
    </source>
</evidence>
<dbReference type="PANTHER" id="PTHR31669">
    <property type="entry name" value="PROTEIN FAR1-RELATED SEQUENCE 10-RELATED"/>
    <property type="match status" value="1"/>
</dbReference>
<proteinExistence type="predicted"/>
<dbReference type="InterPro" id="IPR018289">
    <property type="entry name" value="MULE_transposase_dom"/>
</dbReference>
<feature type="domain" description="MULE transposase" evidence="1">
    <location>
        <begin position="65"/>
        <end position="158"/>
    </location>
</feature>
<sequence>MLVPHFAKTSFADLELLVQEILTDEPDVFDVKYILNETNPQKSDFIIIFSCLSLMLKQRAQKHACVDGTWKLVHNNFVVLVFGFVDLNNHVHVTGVGIASSETTNVFKWIFEFFKSNRFTEGSWSPTEIMADNSRAISAAVLIVFPQAKRRNCYAHVIRACDTKMQELHFSADLRETTLSQIRELSRCPTETYFDLAAEALITEWSSAEYQSHKDFAIYFQRQYVELDKNWFAENGAGCRTDF</sequence>
<name>A0A914Z0W1_9BILA</name>
<dbReference type="Pfam" id="PF10551">
    <property type="entry name" value="MULE"/>
    <property type="match status" value="1"/>
</dbReference>
<protein>
    <submittedName>
        <fullName evidence="3">MULE transposase domain-containing protein</fullName>
    </submittedName>
</protein>
<dbReference type="GO" id="GO:0006355">
    <property type="term" value="P:regulation of DNA-templated transcription"/>
    <property type="evidence" value="ECO:0007669"/>
    <property type="project" value="InterPro"/>
</dbReference>
<evidence type="ECO:0000259" key="1">
    <source>
        <dbReference type="Pfam" id="PF10551"/>
    </source>
</evidence>
<dbReference type="AlphaFoldDB" id="A0A914Z0W1"/>
<dbReference type="Proteomes" id="UP000887577">
    <property type="component" value="Unplaced"/>
</dbReference>
<reference evidence="3" key="1">
    <citation type="submission" date="2022-11" db="UniProtKB">
        <authorList>
            <consortium name="WormBaseParasite"/>
        </authorList>
    </citation>
    <scope>IDENTIFICATION</scope>
</reference>
<keyword evidence="2" id="KW-1185">Reference proteome</keyword>
<organism evidence="2 3">
    <name type="scientific">Panagrolaimus superbus</name>
    <dbReference type="NCBI Taxonomy" id="310955"/>
    <lineage>
        <taxon>Eukaryota</taxon>
        <taxon>Metazoa</taxon>
        <taxon>Ecdysozoa</taxon>
        <taxon>Nematoda</taxon>
        <taxon>Chromadorea</taxon>
        <taxon>Rhabditida</taxon>
        <taxon>Tylenchina</taxon>
        <taxon>Panagrolaimomorpha</taxon>
        <taxon>Panagrolaimoidea</taxon>
        <taxon>Panagrolaimidae</taxon>
        <taxon>Panagrolaimus</taxon>
    </lineage>
</organism>
<accession>A0A914Z0W1</accession>
<dbReference type="WBParaSite" id="PSU_v2.g5520.t1">
    <property type="protein sequence ID" value="PSU_v2.g5520.t1"/>
    <property type="gene ID" value="PSU_v2.g5520"/>
</dbReference>
<dbReference type="InterPro" id="IPR031052">
    <property type="entry name" value="FHY3/FAR1"/>
</dbReference>
<dbReference type="PANTHER" id="PTHR31669:SF251">
    <property type="entry name" value="PROTEIN FAR1-RELATED SEQUENCE"/>
    <property type="match status" value="1"/>
</dbReference>
<evidence type="ECO:0000313" key="2">
    <source>
        <dbReference type="Proteomes" id="UP000887577"/>
    </source>
</evidence>